<accession>A0ABU2WQ98</accession>
<keyword evidence="1" id="KW-0732">Signal</keyword>
<gene>
    <name evidence="2" type="ORF">RM555_03575</name>
</gene>
<dbReference type="Proteomes" id="UP001180973">
    <property type="component" value="Unassembled WGS sequence"/>
</dbReference>
<evidence type="ECO:0000256" key="1">
    <source>
        <dbReference type="SAM" id="SignalP"/>
    </source>
</evidence>
<organism evidence="2 3">
    <name type="scientific">Micromonospora reichwaldensis</name>
    <dbReference type="NCBI Taxonomy" id="3075516"/>
    <lineage>
        <taxon>Bacteria</taxon>
        <taxon>Bacillati</taxon>
        <taxon>Actinomycetota</taxon>
        <taxon>Actinomycetes</taxon>
        <taxon>Micromonosporales</taxon>
        <taxon>Micromonosporaceae</taxon>
        <taxon>Micromonospora</taxon>
    </lineage>
</organism>
<dbReference type="RefSeq" id="WP_311410419.1">
    <property type="nucleotide sequence ID" value="NZ_JAVRFL010000003.1"/>
</dbReference>
<feature type="chain" id="PRO_5046471621" evidence="1">
    <location>
        <begin position="29"/>
        <end position="106"/>
    </location>
</feature>
<feature type="signal peptide" evidence="1">
    <location>
        <begin position="1"/>
        <end position="28"/>
    </location>
</feature>
<dbReference type="EMBL" id="JAVRFL010000003">
    <property type="protein sequence ID" value="MDT0528072.1"/>
    <property type="molecule type" value="Genomic_DNA"/>
</dbReference>
<sequence length="106" mass="11143">MRTQVIRAVGVLAAGGVLATLGATGAQADPVVPRHAVIVCQSASFYANYDSASGPHGFKRTLAYGNKIGHTPGAHPVYNGWAATFDFGPNDWGYVRSECIGGYDSW</sequence>
<evidence type="ECO:0000313" key="3">
    <source>
        <dbReference type="Proteomes" id="UP001180973"/>
    </source>
</evidence>
<keyword evidence="3" id="KW-1185">Reference proteome</keyword>
<evidence type="ECO:0000313" key="2">
    <source>
        <dbReference type="EMBL" id="MDT0528072.1"/>
    </source>
</evidence>
<reference evidence="2" key="1">
    <citation type="submission" date="2023-09" db="EMBL/GenBank/DDBJ databases">
        <title>30 novel species of actinomycetes from the DSMZ collection.</title>
        <authorList>
            <person name="Nouioui I."/>
        </authorList>
    </citation>
    <scope>NUCLEOTIDE SEQUENCE</scope>
    <source>
        <strain evidence="2">DSM 115977</strain>
    </source>
</reference>
<proteinExistence type="predicted"/>
<protein>
    <submittedName>
        <fullName evidence="2">Uncharacterized protein</fullName>
    </submittedName>
</protein>
<comment type="caution">
    <text evidence="2">The sequence shown here is derived from an EMBL/GenBank/DDBJ whole genome shotgun (WGS) entry which is preliminary data.</text>
</comment>
<name>A0ABU2WQ98_9ACTN</name>